<dbReference type="RefSeq" id="WP_307476465.1">
    <property type="nucleotide sequence ID" value="NZ_JAUSUB010000014.1"/>
</dbReference>
<feature type="transmembrane region" description="Helical" evidence="1">
    <location>
        <begin position="114"/>
        <end position="139"/>
    </location>
</feature>
<dbReference type="EMBL" id="JAUSUB010000014">
    <property type="protein sequence ID" value="MDQ0271376.1"/>
    <property type="molecule type" value="Genomic_DNA"/>
</dbReference>
<accession>A0ABU0AJD6</accession>
<keyword evidence="1" id="KW-0812">Transmembrane</keyword>
<dbReference type="Proteomes" id="UP001238088">
    <property type="component" value="Unassembled WGS sequence"/>
</dbReference>
<organism evidence="2 3">
    <name type="scientific">Cytobacillus purgationiresistens</name>
    <dbReference type="NCBI Taxonomy" id="863449"/>
    <lineage>
        <taxon>Bacteria</taxon>
        <taxon>Bacillati</taxon>
        <taxon>Bacillota</taxon>
        <taxon>Bacilli</taxon>
        <taxon>Bacillales</taxon>
        <taxon>Bacillaceae</taxon>
        <taxon>Cytobacillus</taxon>
    </lineage>
</organism>
<proteinExistence type="predicted"/>
<name>A0ABU0AJD6_9BACI</name>
<dbReference type="Pfam" id="PF04307">
    <property type="entry name" value="YdjM"/>
    <property type="match status" value="1"/>
</dbReference>
<keyword evidence="3" id="KW-1185">Reference proteome</keyword>
<comment type="caution">
    <text evidence="2">The sequence shown here is derived from an EMBL/GenBank/DDBJ whole genome shotgun (WGS) entry which is preliminary data.</text>
</comment>
<keyword evidence="1" id="KW-0472">Membrane</keyword>
<evidence type="ECO:0000313" key="3">
    <source>
        <dbReference type="Proteomes" id="UP001238088"/>
    </source>
</evidence>
<dbReference type="PANTHER" id="PTHR35531">
    <property type="entry name" value="INNER MEMBRANE PROTEIN YBCI-RELATED"/>
    <property type="match status" value="1"/>
</dbReference>
<evidence type="ECO:0000313" key="2">
    <source>
        <dbReference type="EMBL" id="MDQ0271376.1"/>
    </source>
</evidence>
<feature type="transmembrane region" description="Helical" evidence="1">
    <location>
        <begin position="84"/>
        <end position="102"/>
    </location>
</feature>
<keyword evidence="1" id="KW-1133">Transmembrane helix</keyword>
<reference evidence="2 3" key="1">
    <citation type="submission" date="2023-07" db="EMBL/GenBank/DDBJ databases">
        <title>Genomic Encyclopedia of Type Strains, Phase IV (KMG-IV): sequencing the most valuable type-strain genomes for metagenomic binning, comparative biology and taxonomic classification.</title>
        <authorList>
            <person name="Goeker M."/>
        </authorList>
    </citation>
    <scope>NUCLEOTIDE SEQUENCE [LARGE SCALE GENOMIC DNA]</scope>
    <source>
        <strain evidence="2 3">DSM 23494</strain>
    </source>
</reference>
<feature type="transmembrane region" description="Helical" evidence="1">
    <location>
        <begin position="145"/>
        <end position="162"/>
    </location>
</feature>
<feature type="transmembrane region" description="Helical" evidence="1">
    <location>
        <begin position="60"/>
        <end position="78"/>
    </location>
</feature>
<dbReference type="PANTHER" id="PTHR35531:SF1">
    <property type="entry name" value="INNER MEMBRANE PROTEIN YBCI-RELATED"/>
    <property type="match status" value="1"/>
</dbReference>
<protein>
    <submittedName>
        <fullName evidence="2">Inner membrane protein</fullName>
    </submittedName>
</protein>
<evidence type="ECO:0000256" key="1">
    <source>
        <dbReference type="SAM" id="Phobius"/>
    </source>
</evidence>
<gene>
    <name evidence="2" type="ORF">J2S17_003264</name>
</gene>
<dbReference type="InterPro" id="IPR007404">
    <property type="entry name" value="YdjM-like"/>
</dbReference>
<sequence length="208" mass="22099">MNGTAHAAIGAAAGFITANTFQSTPTETAILIGLGTVSALVPDLDIDGKLRGRITLSHKVIQAAAQIIGMLMIFYSLYEGEAADTWIGIGIGVAMITISSLIKQRHMLTVTGVGVIACGVSLQEPWLIMLGIYIFVASFVSHRGYTHSIAGIIFYGMIAYGFEASVQIDGAYLACLTGYISHLAADMKIFPINKRGIKLFLPVSSKEV</sequence>